<feature type="signal peptide" evidence="1">
    <location>
        <begin position="1"/>
        <end position="20"/>
    </location>
</feature>
<evidence type="ECO:0000313" key="4">
    <source>
        <dbReference type="Proteomes" id="UP000030856"/>
    </source>
</evidence>
<keyword evidence="4" id="KW-1185">Reference proteome</keyword>
<evidence type="ECO:0000313" key="3">
    <source>
        <dbReference type="EMBL" id="KHF24857.1"/>
    </source>
</evidence>
<dbReference type="AlphaFoldDB" id="A0A0B0H8B4"/>
<dbReference type="Pfam" id="PF14321">
    <property type="entry name" value="DUF4382"/>
    <property type="match status" value="1"/>
</dbReference>
<evidence type="ECO:0000259" key="2">
    <source>
        <dbReference type="Pfam" id="PF14321"/>
    </source>
</evidence>
<feature type="domain" description="DUF4382" evidence="2">
    <location>
        <begin position="36"/>
        <end position="207"/>
    </location>
</feature>
<sequence length="348" mass="36761">MRNGLKVTLLMVFTALTASCGGGGGGGGGTATPTGLTLRITDAPVDDLCEVHVKFTEVILEPADGGTSGKVCYVPTGTVPSFPACLNSNEATVIETAALPQQIELTSLDQGSSVALLDQETLPPGEYSQIKLLISEDADTFVIRNTAPSCEVQHGENLRIPSSLQTGLKLNVDFTLAANSLVDFTIDFDLGKSIKYFKNSDSYQMNPTATIIDTLIADTQFDGTVTDSQTTPETPIDPATCKVYVYQGSPAQPDDNCVISEDSLDPTACDLIGDQPYKSADLIGSVSPYNFTTGYMEDGDYTILLACGEDNTDLDDDLTFINPSVSINPITAAPGLNTVDFVIVDPTP</sequence>
<dbReference type="STRING" id="2340.JV46_08430"/>
<feature type="chain" id="PRO_5002055308" description="DUF4382 domain-containing protein" evidence="1">
    <location>
        <begin position="21"/>
        <end position="348"/>
    </location>
</feature>
<dbReference type="Proteomes" id="UP000030856">
    <property type="component" value="Unassembled WGS sequence"/>
</dbReference>
<organism evidence="3 4">
    <name type="scientific">Solemya velum gill symbiont</name>
    <dbReference type="NCBI Taxonomy" id="2340"/>
    <lineage>
        <taxon>Bacteria</taxon>
        <taxon>Pseudomonadati</taxon>
        <taxon>Pseudomonadota</taxon>
        <taxon>Gammaproteobacteria</taxon>
        <taxon>sulfur-oxidizing symbionts</taxon>
    </lineage>
</organism>
<dbReference type="EMBL" id="JRAA01000002">
    <property type="protein sequence ID" value="KHF24857.1"/>
    <property type="molecule type" value="Genomic_DNA"/>
</dbReference>
<name>A0A0B0H8B4_SOVGS</name>
<keyword evidence="1" id="KW-0732">Signal</keyword>
<gene>
    <name evidence="3" type="ORF">JV46_08430</name>
</gene>
<reference evidence="3 4" key="1">
    <citation type="journal article" date="2014" name="BMC Genomics">
        <title>The genome of the intracellular bacterium of the coastal bivalve, Solemya velum: a blueprint for thriving in and out of symbiosis.</title>
        <authorList>
            <person name="Dmytrenko O."/>
            <person name="Russell S.L."/>
            <person name="Loo W.T."/>
            <person name="Fontanez K.M."/>
            <person name="Liao L."/>
            <person name="Roeselers G."/>
            <person name="Sharma R."/>
            <person name="Stewart F.J."/>
            <person name="Newton I.L."/>
            <person name="Woyke T."/>
            <person name="Wu D."/>
            <person name="Lang J.M."/>
            <person name="Eisen J.A."/>
            <person name="Cavanaugh C.M."/>
        </authorList>
    </citation>
    <scope>NUCLEOTIDE SEQUENCE [LARGE SCALE GENOMIC DNA]</scope>
    <source>
        <strain evidence="3 4">WH</strain>
    </source>
</reference>
<comment type="caution">
    <text evidence="3">The sequence shown here is derived from an EMBL/GenBank/DDBJ whole genome shotgun (WGS) entry which is preliminary data.</text>
</comment>
<dbReference type="PROSITE" id="PS51257">
    <property type="entry name" value="PROKAR_LIPOPROTEIN"/>
    <property type="match status" value="1"/>
</dbReference>
<dbReference type="eggNOG" id="ENOG50309D6">
    <property type="taxonomic scope" value="Bacteria"/>
</dbReference>
<dbReference type="InterPro" id="IPR025491">
    <property type="entry name" value="DUF4382"/>
</dbReference>
<evidence type="ECO:0000256" key="1">
    <source>
        <dbReference type="SAM" id="SignalP"/>
    </source>
</evidence>
<proteinExistence type="predicted"/>
<protein>
    <recommendedName>
        <fullName evidence="2">DUF4382 domain-containing protein</fullName>
    </recommendedName>
</protein>
<accession>A0A0B0H8B4</accession>